<keyword evidence="3" id="KW-1185">Reference proteome</keyword>
<name>A0AAV4A8X7_9GAST</name>
<reference evidence="2 3" key="1">
    <citation type="journal article" date="2021" name="Elife">
        <title>Chloroplast acquisition without the gene transfer in kleptoplastic sea slugs, Plakobranchus ocellatus.</title>
        <authorList>
            <person name="Maeda T."/>
            <person name="Takahashi S."/>
            <person name="Yoshida T."/>
            <person name="Shimamura S."/>
            <person name="Takaki Y."/>
            <person name="Nagai Y."/>
            <person name="Toyoda A."/>
            <person name="Suzuki Y."/>
            <person name="Arimoto A."/>
            <person name="Ishii H."/>
            <person name="Satoh N."/>
            <person name="Nishiyama T."/>
            <person name="Hasebe M."/>
            <person name="Maruyama T."/>
            <person name="Minagawa J."/>
            <person name="Obokata J."/>
            <person name="Shigenobu S."/>
        </authorList>
    </citation>
    <scope>NUCLEOTIDE SEQUENCE [LARGE SCALE GENOMIC DNA]</scope>
</reference>
<dbReference type="Proteomes" id="UP000735302">
    <property type="component" value="Unassembled WGS sequence"/>
</dbReference>
<feature type="region of interest" description="Disordered" evidence="1">
    <location>
        <begin position="1"/>
        <end position="75"/>
    </location>
</feature>
<evidence type="ECO:0000313" key="2">
    <source>
        <dbReference type="EMBL" id="GFO03407.1"/>
    </source>
</evidence>
<protein>
    <submittedName>
        <fullName evidence="2">Uncharacterized protein</fullName>
    </submittedName>
</protein>
<gene>
    <name evidence="2" type="ORF">PoB_002991200</name>
</gene>
<dbReference type="EMBL" id="BLXT01003725">
    <property type="protein sequence ID" value="GFO03407.1"/>
    <property type="molecule type" value="Genomic_DNA"/>
</dbReference>
<evidence type="ECO:0000256" key="1">
    <source>
        <dbReference type="SAM" id="MobiDB-lite"/>
    </source>
</evidence>
<accession>A0AAV4A8X7</accession>
<feature type="compositionally biased region" description="Basic and acidic residues" evidence="1">
    <location>
        <begin position="61"/>
        <end position="75"/>
    </location>
</feature>
<proteinExistence type="predicted"/>
<dbReference type="AlphaFoldDB" id="A0AAV4A8X7"/>
<organism evidence="2 3">
    <name type="scientific">Plakobranchus ocellatus</name>
    <dbReference type="NCBI Taxonomy" id="259542"/>
    <lineage>
        <taxon>Eukaryota</taxon>
        <taxon>Metazoa</taxon>
        <taxon>Spiralia</taxon>
        <taxon>Lophotrochozoa</taxon>
        <taxon>Mollusca</taxon>
        <taxon>Gastropoda</taxon>
        <taxon>Heterobranchia</taxon>
        <taxon>Euthyneura</taxon>
        <taxon>Panpulmonata</taxon>
        <taxon>Sacoglossa</taxon>
        <taxon>Placobranchoidea</taxon>
        <taxon>Plakobranchidae</taxon>
        <taxon>Plakobranchus</taxon>
    </lineage>
</organism>
<sequence>MTVKVMVIKRNDIVKKKSSNVKDDDENEKEEKENEQNASPQQGDLSVLGPPSGQGAVGWARTHDRRVPADRRADS</sequence>
<evidence type="ECO:0000313" key="3">
    <source>
        <dbReference type="Proteomes" id="UP000735302"/>
    </source>
</evidence>
<comment type="caution">
    <text evidence="2">The sequence shown here is derived from an EMBL/GenBank/DDBJ whole genome shotgun (WGS) entry which is preliminary data.</text>
</comment>